<dbReference type="eggNOG" id="COG0515">
    <property type="taxonomic scope" value="Bacteria"/>
</dbReference>
<feature type="binding site" evidence="7">
    <location>
        <position position="39"/>
    </location>
    <ligand>
        <name>ATP</name>
        <dbReference type="ChEBI" id="CHEBI:30616"/>
    </ligand>
</feature>
<organism evidence="10 11">
    <name type="scientific">Amycolatopsis mediterranei (strain U-32)</name>
    <dbReference type="NCBI Taxonomy" id="749927"/>
    <lineage>
        <taxon>Bacteria</taxon>
        <taxon>Bacillati</taxon>
        <taxon>Actinomycetota</taxon>
        <taxon>Actinomycetes</taxon>
        <taxon>Pseudonocardiales</taxon>
        <taxon>Pseudonocardiaceae</taxon>
        <taxon>Amycolatopsis</taxon>
    </lineage>
</organism>
<reference evidence="10 11" key="1">
    <citation type="journal article" date="2010" name="Cell Res.">
        <title>Complete genome sequence of the rifamycin SV-producing Amycolatopsis mediterranei U32 revealed its genetic characteristics in phylogeny and metabolism.</title>
        <authorList>
            <person name="Zhao W."/>
            <person name="Zhong Y."/>
            <person name="Yuan H."/>
            <person name="Wang J."/>
            <person name="Zheng H."/>
            <person name="Wang Y."/>
            <person name="Cen X."/>
            <person name="Xu F."/>
            <person name="Bai J."/>
            <person name="Han X."/>
            <person name="Lu G."/>
            <person name="Zhu Y."/>
            <person name="Shao Z."/>
            <person name="Yan H."/>
            <person name="Li C."/>
            <person name="Peng N."/>
            <person name="Zhang Z."/>
            <person name="Zhang Y."/>
            <person name="Lin W."/>
            <person name="Fan Y."/>
            <person name="Qin Z."/>
            <person name="Hu Y."/>
            <person name="Zhu B."/>
            <person name="Wang S."/>
            <person name="Ding X."/>
            <person name="Zhao G.P."/>
        </authorList>
    </citation>
    <scope>NUCLEOTIDE SEQUENCE [LARGE SCALE GENOMIC DNA]</scope>
    <source>
        <strain evidence="11">U-32</strain>
    </source>
</reference>
<dbReference type="InterPro" id="IPR008271">
    <property type="entry name" value="Ser/Thr_kinase_AS"/>
</dbReference>
<dbReference type="EC" id="2.7.11.1" evidence="1"/>
<dbReference type="PATRIC" id="fig|749927.5.peg.8487"/>
<dbReference type="PROSITE" id="PS00108">
    <property type="entry name" value="PROTEIN_KINASE_ST"/>
    <property type="match status" value="1"/>
</dbReference>
<dbReference type="InterPro" id="IPR000719">
    <property type="entry name" value="Prot_kinase_dom"/>
</dbReference>
<dbReference type="Gene3D" id="1.10.510.10">
    <property type="entry name" value="Transferase(Phosphotransferase) domain 1"/>
    <property type="match status" value="1"/>
</dbReference>
<evidence type="ECO:0000256" key="4">
    <source>
        <dbReference type="ARBA" id="ARBA00022741"/>
    </source>
</evidence>
<keyword evidence="8" id="KW-0812">Transmembrane</keyword>
<dbReference type="InterPro" id="IPR011009">
    <property type="entry name" value="Kinase-like_dom_sf"/>
</dbReference>
<keyword evidence="8" id="KW-0472">Membrane</keyword>
<gene>
    <name evidence="10" type="ordered locus">AMED_8166</name>
</gene>
<keyword evidence="5 10" id="KW-0418">Kinase</keyword>
<evidence type="ECO:0000256" key="8">
    <source>
        <dbReference type="SAM" id="Phobius"/>
    </source>
</evidence>
<dbReference type="AlphaFoldDB" id="A0A0H3DGN1"/>
<protein>
    <recommendedName>
        <fullName evidence="1">non-specific serine/threonine protein kinase</fullName>
        <ecNumber evidence="1">2.7.11.1</ecNumber>
    </recommendedName>
</protein>
<keyword evidence="6 7" id="KW-0067">ATP-binding</keyword>
<evidence type="ECO:0000313" key="11">
    <source>
        <dbReference type="Proteomes" id="UP000000328"/>
    </source>
</evidence>
<dbReference type="PROSITE" id="PS00107">
    <property type="entry name" value="PROTEIN_KINASE_ATP"/>
    <property type="match status" value="1"/>
</dbReference>
<evidence type="ECO:0000256" key="3">
    <source>
        <dbReference type="ARBA" id="ARBA00022679"/>
    </source>
</evidence>
<dbReference type="OrthoDB" id="5241055at2"/>
<dbReference type="PANTHER" id="PTHR43289">
    <property type="entry name" value="MITOGEN-ACTIVATED PROTEIN KINASE KINASE KINASE 20-RELATED"/>
    <property type="match status" value="1"/>
</dbReference>
<dbReference type="Pfam" id="PF00069">
    <property type="entry name" value="Pkinase"/>
    <property type="match status" value="1"/>
</dbReference>
<evidence type="ECO:0000256" key="7">
    <source>
        <dbReference type="PROSITE-ProRule" id="PRU10141"/>
    </source>
</evidence>
<evidence type="ECO:0000313" key="10">
    <source>
        <dbReference type="EMBL" id="ADJ49866.1"/>
    </source>
</evidence>
<dbReference type="Gene3D" id="3.30.200.20">
    <property type="entry name" value="Phosphorylase Kinase, domain 1"/>
    <property type="match status" value="1"/>
</dbReference>
<evidence type="ECO:0000259" key="9">
    <source>
        <dbReference type="PROSITE" id="PS50011"/>
    </source>
</evidence>
<keyword evidence="4 7" id="KW-0547">Nucleotide-binding</keyword>
<dbReference type="GeneID" id="92875778"/>
<keyword evidence="2 10" id="KW-0723">Serine/threonine-protein kinase</keyword>
<dbReference type="HOGENOM" id="CLU_000288_63_44_11"/>
<evidence type="ECO:0000256" key="5">
    <source>
        <dbReference type="ARBA" id="ARBA00022777"/>
    </source>
</evidence>
<dbReference type="SMART" id="SM00220">
    <property type="entry name" value="S_TKc"/>
    <property type="match status" value="1"/>
</dbReference>
<evidence type="ECO:0000256" key="6">
    <source>
        <dbReference type="ARBA" id="ARBA00022840"/>
    </source>
</evidence>
<dbReference type="Proteomes" id="UP000000328">
    <property type="component" value="Chromosome"/>
</dbReference>
<keyword evidence="8" id="KW-1133">Transmembrane helix</keyword>
<keyword evidence="3" id="KW-0808">Transferase</keyword>
<feature type="transmembrane region" description="Helical" evidence="8">
    <location>
        <begin position="278"/>
        <end position="298"/>
    </location>
</feature>
<dbReference type="SUPFAM" id="SSF56112">
    <property type="entry name" value="Protein kinase-like (PK-like)"/>
    <property type="match status" value="1"/>
</dbReference>
<sequence length="453" mass="49020">MDVPDRVGRYRIIDFLGCGGFADVYLAHDDELDAPVAIKILSDKWHENFDVRLRFLDEARLLRKIDSDRVVRVYDIGELPGERPYFVMTFADRGTLAERLSSGPVSWQEGVTIAIDICEGLHELHERGVLHRDLKPSNVLFSDRNGDEKVLLGDLGLAKRLADASMITFACGTPGYMAPEQGPHGGPLGKHTDVYGAGAVLYRSITGRHVGTGADPGFPDDVPGELRQVIGRALQTDPDRRYPDIGALLTELRAIRLDSENTDTRPQRTKSHRRTRRALVAAAAAVTVAGASVAVVLARSPSAVELEDDSGAIQVSVPRDWAVQVAGTTWNPQVIGVEGSAQPSLLAAVSATRFTDMADDQPGVFIGLLPPQTRITANDFRFHLTHRACRADDPPAVAAALASTRHRCADVLVDDVLLAHGGRQAWLQVKQHVGQTPLTGEIAGSLQVAGNSR</sequence>
<dbReference type="GO" id="GO:0004674">
    <property type="term" value="F:protein serine/threonine kinase activity"/>
    <property type="evidence" value="ECO:0007669"/>
    <property type="project" value="UniProtKB-KW"/>
</dbReference>
<dbReference type="KEGG" id="amd:AMED_8166"/>
<accession>A0A0H3DGN1</accession>
<name>A0A0H3DGN1_AMYMU</name>
<dbReference type="GO" id="GO:0005524">
    <property type="term" value="F:ATP binding"/>
    <property type="evidence" value="ECO:0007669"/>
    <property type="project" value="UniProtKB-UniRule"/>
</dbReference>
<proteinExistence type="predicted"/>
<dbReference type="PANTHER" id="PTHR43289:SF6">
    <property type="entry name" value="SERINE_THREONINE-PROTEIN KINASE NEKL-3"/>
    <property type="match status" value="1"/>
</dbReference>
<evidence type="ECO:0000256" key="1">
    <source>
        <dbReference type="ARBA" id="ARBA00012513"/>
    </source>
</evidence>
<dbReference type="RefSeq" id="WP_013229897.1">
    <property type="nucleotide sequence ID" value="NC_014318.1"/>
</dbReference>
<dbReference type="EMBL" id="CP002000">
    <property type="protein sequence ID" value="ADJ49866.1"/>
    <property type="molecule type" value="Genomic_DNA"/>
</dbReference>
<dbReference type="CDD" id="cd14014">
    <property type="entry name" value="STKc_PknB_like"/>
    <property type="match status" value="1"/>
</dbReference>
<feature type="domain" description="Protein kinase" evidence="9">
    <location>
        <begin position="10"/>
        <end position="280"/>
    </location>
</feature>
<dbReference type="PROSITE" id="PS50011">
    <property type="entry name" value="PROTEIN_KINASE_DOM"/>
    <property type="match status" value="1"/>
</dbReference>
<dbReference type="InterPro" id="IPR017441">
    <property type="entry name" value="Protein_kinase_ATP_BS"/>
</dbReference>
<evidence type="ECO:0000256" key="2">
    <source>
        <dbReference type="ARBA" id="ARBA00022527"/>
    </source>
</evidence>